<feature type="binding site" evidence="10">
    <location>
        <position position="140"/>
    </location>
    <ligand>
        <name>substrate</name>
    </ligand>
</feature>
<feature type="active site" description="Charge relay system" evidence="9">
    <location>
        <position position="107"/>
    </location>
</feature>
<keyword evidence="4" id="KW-0732">Signal</keyword>
<dbReference type="CDD" id="cd10839">
    <property type="entry name" value="cpPDZ1_DegP-like"/>
    <property type="match status" value="1"/>
</dbReference>
<comment type="subcellular location">
    <subcellularLocation>
        <location evidence="1">Periplasm</location>
    </subcellularLocation>
</comment>
<dbReference type="PROSITE" id="PS50106">
    <property type="entry name" value="PDZ"/>
    <property type="match status" value="2"/>
</dbReference>
<evidence type="ECO:0000259" key="11">
    <source>
        <dbReference type="PROSITE" id="PS50106"/>
    </source>
</evidence>
<feature type="binding site" evidence="10">
    <location>
        <position position="56"/>
    </location>
    <ligand>
        <name>substrate</name>
    </ligand>
</feature>
<comment type="similarity">
    <text evidence="2">Belongs to the peptidase S1C family.</text>
</comment>
<dbReference type="InterPro" id="IPR041489">
    <property type="entry name" value="PDZ_6"/>
</dbReference>
<dbReference type="InterPro" id="IPR001940">
    <property type="entry name" value="Peptidase_S1C"/>
</dbReference>
<protein>
    <submittedName>
        <fullName evidence="12">Do family serine endopeptidase</fullName>
    </submittedName>
</protein>
<dbReference type="PRINTS" id="PR00834">
    <property type="entry name" value="PROTEASES2C"/>
</dbReference>
<evidence type="ECO:0000313" key="12">
    <source>
        <dbReference type="EMBL" id="HEA86804.1"/>
    </source>
</evidence>
<feature type="domain" description="PDZ" evidence="11">
    <location>
        <begin position="373"/>
        <end position="464"/>
    </location>
</feature>
<keyword evidence="5" id="KW-0677">Repeat</keyword>
<dbReference type="GO" id="GO:0042597">
    <property type="term" value="C:periplasmic space"/>
    <property type="evidence" value="ECO:0007669"/>
    <property type="project" value="UniProtKB-SubCell"/>
</dbReference>
<comment type="caution">
    <text evidence="12">The sequence shown here is derived from an EMBL/GenBank/DDBJ whole genome shotgun (WGS) entry which is preliminary data.</text>
</comment>
<feature type="active site" description="Charge relay system" evidence="9">
    <location>
        <position position="140"/>
    </location>
</feature>
<keyword evidence="6" id="KW-0574">Periplasm</keyword>
<feature type="binding site" evidence="10">
    <location>
        <position position="107"/>
    </location>
    <ligand>
        <name>substrate</name>
    </ligand>
</feature>
<proteinExistence type="inferred from homology"/>
<evidence type="ECO:0000256" key="4">
    <source>
        <dbReference type="ARBA" id="ARBA00022729"/>
    </source>
</evidence>
<feature type="binding site" evidence="10">
    <location>
        <begin position="217"/>
        <end position="219"/>
    </location>
    <ligand>
        <name>substrate</name>
    </ligand>
</feature>
<evidence type="ECO:0000256" key="2">
    <source>
        <dbReference type="ARBA" id="ARBA00010541"/>
    </source>
</evidence>
<dbReference type="Gene3D" id="2.40.10.120">
    <property type="match status" value="1"/>
</dbReference>
<evidence type="ECO:0000256" key="5">
    <source>
        <dbReference type="ARBA" id="ARBA00022737"/>
    </source>
</evidence>
<dbReference type="GO" id="GO:0006508">
    <property type="term" value="P:proteolysis"/>
    <property type="evidence" value="ECO:0007669"/>
    <property type="project" value="UniProtKB-KW"/>
</dbReference>
<dbReference type="PANTHER" id="PTHR43343:SF3">
    <property type="entry name" value="PROTEASE DO-LIKE 8, CHLOROPLASTIC"/>
    <property type="match status" value="1"/>
</dbReference>
<dbReference type="InterPro" id="IPR011782">
    <property type="entry name" value="Pept_S1C_Do"/>
</dbReference>
<dbReference type="SUPFAM" id="SSF50494">
    <property type="entry name" value="Trypsin-like serine proteases"/>
    <property type="match status" value="1"/>
</dbReference>
<keyword evidence="7" id="KW-0378">Hydrolase</keyword>
<evidence type="ECO:0000256" key="10">
    <source>
        <dbReference type="PIRSR" id="PIRSR611782-2"/>
    </source>
</evidence>
<keyword evidence="8" id="KW-0720">Serine protease</keyword>
<dbReference type="SUPFAM" id="SSF50156">
    <property type="entry name" value="PDZ domain-like"/>
    <property type="match status" value="2"/>
</dbReference>
<evidence type="ECO:0000256" key="7">
    <source>
        <dbReference type="ARBA" id="ARBA00022801"/>
    </source>
</evidence>
<gene>
    <name evidence="12" type="ORF">ENP94_02190</name>
</gene>
<dbReference type="Gene3D" id="2.30.42.10">
    <property type="match status" value="2"/>
</dbReference>
<organism evidence="12">
    <name type="scientific">candidate division WOR-3 bacterium</name>
    <dbReference type="NCBI Taxonomy" id="2052148"/>
    <lineage>
        <taxon>Bacteria</taxon>
        <taxon>Bacteria division WOR-3</taxon>
    </lineage>
</organism>
<dbReference type="InterPro" id="IPR036034">
    <property type="entry name" value="PDZ_sf"/>
</dbReference>
<dbReference type="GO" id="GO:0004252">
    <property type="term" value="F:serine-type endopeptidase activity"/>
    <property type="evidence" value="ECO:0007669"/>
    <property type="project" value="InterPro"/>
</dbReference>
<evidence type="ECO:0000256" key="9">
    <source>
        <dbReference type="PIRSR" id="PIRSR611782-1"/>
    </source>
</evidence>
<dbReference type="NCBIfam" id="TIGR02037">
    <property type="entry name" value="degP_htrA_DO"/>
    <property type="match status" value="1"/>
</dbReference>
<keyword evidence="3" id="KW-0645">Protease</keyword>
<dbReference type="FunFam" id="2.40.10.10:FF:000001">
    <property type="entry name" value="Periplasmic serine protease DegS"/>
    <property type="match status" value="1"/>
</dbReference>
<evidence type="ECO:0000256" key="8">
    <source>
        <dbReference type="ARBA" id="ARBA00022825"/>
    </source>
</evidence>
<feature type="domain" description="PDZ" evidence="11">
    <location>
        <begin position="263"/>
        <end position="354"/>
    </location>
</feature>
<accession>A0A7C1SDL1</accession>
<dbReference type="SMART" id="SM00228">
    <property type="entry name" value="PDZ"/>
    <property type="match status" value="2"/>
</dbReference>
<dbReference type="InterPro" id="IPR009003">
    <property type="entry name" value="Peptidase_S1_PA"/>
</dbReference>
<evidence type="ECO:0000256" key="3">
    <source>
        <dbReference type="ARBA" id="ARBA00022670"/>
    </source>
</evidence>
<evidence type="ECO:0000256" key="6">
    <source>
        <dbReference type="ARBA" id="ARBA00022764"/>
    </source>
</evidence>
<dbReference type="AlphaFoldDB" id="A0A7C1SDL1"/>
<sequence length="475" mass="51885">MINSLIDKVITVLVGSLFMVNSLLALPQLPESLLAHSPFTSIVERVLPSVVNISAERKIKSSNPLKPWNDEFFEFFPWDFYLPERNVYSLGSGVIISSDGYIVTNNHLIAGYDNIIVKLNDGTEFKNENISIIGVDPQTDLAVIKIIKPTVSLVPIKFADPASIKVGDWAIAIGNPYGLQGTVTVGVISAIGRSGFQLPGGPTRQDFIQTDAAINPGNSGGALVNIRGELIGINTAISSPLGVNIGIGFAIPVNYVKNVAEQLIKYGKVTRGYLGIVPQEITEQLRKALKLTVNHGILISEVIPHTPAEKAGLRVGDVILDVNGEPVTGVKQFREMIADLRPGTRVTLRIIRKGSVLIKRAVLSEFPELIQSQLPSVKDQNNDWLGLEVADLSSEDKEYAGCEQGVKVLSVKPHSLAEEAGFQPGDIILKIDERQIMDRHDFEQITKEIAGLNEPVLVYIKRNRQPMFIAVQPRN</sequence>
<dbReference type="InterPro" id="IPR001478">
    <property type="entry name" value="PDZ"/>
</dbReference>
<dbReference type="Pfam" id="PF13365">
    <property type="entry name" value="Trypsin_2"/>
    <property type="match status" value="1"/>
</dbReference>
<feature type="active site" description="Charge relay system" evidence="9">
    <location>
        <position position="219"/>
    </location>
</feature>
<dbReference type="Pfam" id="PF17820">
    <property type="entry name" value="PDZ_6"/>
    <property type="match status" value="2"/>
</dbReference>
<reference evidence="12" key="1">
    <citation type="journal article" date="2020" name="mSystems">
        <title>Genome- and Community-Level Interaction Insights into Carbon Utilization and Element Cycling Functions of Hydrothermarchaeota in Hydrothermal Sediment.</title>
        <authorList>
            <person name="Zhou Z."/>
            <person name="Liu Y."/>
            <person name="Xu W."/>
            <person name="Pan J."/>
            <person name="Luo Z.H."/>
            <person name="Li M."/>
        </authorList>
    </citation>
    <scope>NUCLEOTIDE SEQUENCE [LARGE SCALE GENOMIC DNA]</scope>
    <source>
        <strain evidence="12">SpSt-265</strain>
    </source>
</reference>
<name>A0A7C1SDL1_UNCW3</name>
<dbReference type="EMBL" id="DSLG01000002">
    <property type="protein sequence ID" value="HEA86804.1"/>
    <property type="molecule type" value="Genomic_DNA"/>
</dbReference>
<evidence type="ECO:0000256" key="1">
    <source>
        <dbReference type="ARBA" id="ARBA00004418"/>
    </source>
</evidence>
<dbReference type="PANTHER" id="PTHR43343">
    <property type="entry name" value="PEPTIDASE S12"/>
    <property type="match status" value="1"/>
</dbReference>
<dbReference type="InterPro" id="IPR051201">
    <property type="entry name" value="Chloro_Bact_Ser_Proteases"/>
</dbReference>